<name>A0ABY6GTP6_9GAMM</name>
<dbReference type="InterPro" id="IPR000719">
    <property type="entry name" value="Prot_kinase_dom"/>
</dbReference>
<dbReference type="EMBL" id="CP103300">
    <property type="protein sequence ID" value="UYM16143.1"/>
    <property type="molecule type" value="Genomic_DNA"/>
</dbReference>
<keyword evidence="1" id="KW-0547">Nucleotide-binding</keyword>
<evidence type="ECO:0000256" key="2">
    <source>
        <dbReference type="SAM" id="MobiDB-lite"/>
    </source>
</evidence>
<dbReference type="PANTHER" id="PTHR44167:SF24">
    <property type="entry name" value="SERINE_THREONINE-PROTEIN KINASE CHK2"/>
    <property type="match status" value="1"/>
</dbReference>
<dbReference type="InterPro" id="IPR017441">
    <property type="entry name" value="Protein_kinase_ATP_BS"/>
</dbReference>
<evidence type="ECO:0000313" key="5">
    <source>
        <dbReference type="Proteomes" id="UP001163255"/>
    </source>
</evidence>
<feature type="region of interest" description="Disordered" evidence="2">
    <location>
        <begin position="1"/>
        <end position="33"/>
    </location>
</feature>
<evidence type="ECO:0000313" key="4">
    <source>
        <dbReference type="EMBL" id="UYM16143.1"/>
    </source>
</evidence>
<dbReference type="Gene3D" id="1.10.510.10">
    <property type="entry name" value="Transferase(Phosphotransferase) domain 1"/>
    <property type="match status" value="1"/>
</dbReference>
<evidence type="ECO:0000256" key="1">
    <source>
        <dbReference type="PROSITE-ProRule" id="PRU10141"/>
    </source>
</evidence>
<organism evidence="4 5">
    <name type="scientific">Endozoicomonas euniceicola</name>
    <dbReference type="NCBI Taxonomy" id="1234143"/>
    <lineage>
        <taxon>Bacteria</taxon>
        <taxon>Pseudomonadati</taxon>
        <taxon>Pseudomonadota</taxon>
        <taxon>Gammaproteobacteria</taxon>
        <taxon>Oceanospirillales</taxon>
        <taxon>Endozoicomonadaceae</taxon>
        <taxon>Endozoicomonas</taxon>
    </lineage>
</organism>
<dbReference type="Pfam" id="PF00069">
    <property type="entry name" value="Pkinase"/>
    <property type="match status" value="1"/>
</dbReference>
<dbReference type="InterPro" id="IPR011009">
    <property type="entry name" value="Kinase-like_dom_sf"/>
</dbReference>
<protein>
    <submittedName>
        <fullName evidence="4">Protein kinase</fullName>
    </submittedName>
</protein>
<feature type="domain" description="Protein kinase" evidence="3">
    <location>
        <begin position="119"/>
        <end position="428"/>
    </location>
</feature>
<dbReference type="PROSITE" id="PS00107">
    <property type="entry name" value="PROTEIN_KINASE_ATP"/>
    <property type="match status" value="1"/>
</dbReference>
<dbReference type="RefSeq" id="WP_262598451.1">
    <property type="nucleotide sequence ID" value="NZ_CP103300.1"/>
</dbReference>
<keyword evidence="1" id="KW-0067">ATP-binding</keyword>
<sequence length="439" mass="47375">MDVSRQGVLPEAGGQAGASSDGKSSDAAGSRASLAGKTVHIHAPNIAGLMVSRGAFESRLVDSTAGSRSVKSKDAEVSTSNMPEAKVADAGGTAAKVPEPLVLKNYQSNTHALKSLTGLTLGEELGEGTWGRVNRAWKPDDKDLAVKINSASDKNHPCLQANPNKYDVAALCLPDHPHVMKNHSVLVGSRQLKDSYGIITHPDQLPPEAMKSLYIAAVVSEFANGKSLGEIIKKYTVEREHLIVIARQLAGALAHMHKHGFAHRDVSTRNVLYHPEYGLKLIDMGSVIKTTGRAVSYVGTTQLLAIDGFDPSGGNKCIGFDYDTKALDSWELGCVLFYCLTGQHVNFYQPSVDGFKFTDNQQLSSGRVTEFAHKTDSQKEAIIRKYLKSGLWQSGIDSEFLNIVTGLLKGNPAERLSVEEAKKQLDNLPDNRETVSKVV</sequence>
<keyword evidence="4" id="KW-0418">Kinase</keyword>
<feature type="region of interest" description="Disordered" evidence="2">
    <location>
        <begin position="61"/>
        <end position="82"/>
    </location>
</feature>
<feature type="compositionally biased region" description="Low complexity" evidence="2">
    <location>
        <begin position="17"/>
        <end position="33"/>
    </location>
</feature>
<dbReference type="SUPFAM" id="SSF56112">
    <property type="entry name" value="Protein kinase-like (PK-like)"/>
    <property type="match status" value="1"/>
</dbReference>
<dbReference type="Proteomes" id="UP001163255">
    <property type="component" value="Chromosome"/>
</dbReference>
<proteinExistence type="predicted"/>
<accession>A0ABY6GTP6</accession>
<reference evidence="4" key="1">
    <citation type="submission" date="2022-10" db="EMBL/GenBank/DDBJ databases">
        <title>Completed Genome Sequence of two octocoral isolated bacterium, Endozoicomonas euniceicola EF212T and Endozoicomonas gorgoniicola PS125T.</title>
        <authorList>
            <person name="Chiou Y.-J."/>
            <person name="Chen Y.-H."/>
        </authorList>
    </citation>
    <scope>NUCLEOTIDE SEQUENCE</scope>
    <source>
        <strain evidence="4">EF212</strain>
    </source>
</reference>
<dbReference type="GO" id="GO:0016301">
    <property type="term" value="F:kinase activity"/>
    <property type="evidence" value="ECO:0007669"/>
    <property type="project" value="UniProtKB-KW"/>
</dbReference>
<keyword evidence="4" id="KW-0808">Transferase</keyword>
<dbReference type="PROSITE" id="PS50011">
    <property type="entry name" value="PROTEIN_KINASE_DOM"/>
    <property type="match status" value="1"/>
</dbReference>
<dbReference type="PANTHER" id="PTHR44167">
    <property type="entry name" value="OVARIAN-SPECIFIC SERINE/THREONINE-PROTEIN KINASE LOK-RELATED"/>
    <property type="match status" value="1"/>
</dbReference>
<evidence type="ECO:0000259" key="3">
    <source>
        <dbReference type="PROSITE" id="PS50011"/>
    </source>
</evidence>
<gene>
    <name evidence="4" type="ORF">NX720_25645</name>
</gene>
<feature type="binding site" evidence="1">
    <location>
        <position position="147"/>
    </location>
    <ligand>
        <name>ATP</name>
        <dbReference type="ChEBI" id="CHEBI:30616"/>
    </ligand>
</feature>
<keyword evidence="5" id="KW-1185">Reference proteome</keyword>